<dbReference type="EMBL" id="MT631510">
    <property type="protein sequence ID" value="QNO52424.1"/>
    <property type="molecule type" value="Genomic_DNA"/>
</dbReference>
<sequence length="240" mass="26283">MVNKKMKPLSEVEPEVKVAVKKIEGGLEVKGHLEELGIAEGTELTVVATEPVHMHAGPISLKAAGREAVIARGWADKVYVDKEGETLPLLRLEAGDRGTVKTIEGGKVFEDNFAELGVEKESEVEFLRHLPDDTLVLKIDDREISMGEGQASKVLVEREGKNIQINYLEEGEKAKISKVIGGTSLKEKFEQMGVVEGKEITLVRKEMPAPVPKRGTYVLAKIGEQLVTIGHGLAEKVWVE</sequence>
<dbReference type="SMART" id="SM00899">
    <property type="entry name" value="FeoA"/>
    <property type="match status" value="3"/>
</dbReference>
<feature type="domain" description="Ferrous iron transporter FeoA-like" evidence="2">
    <location>
        <begin position="7"/>
        <end position="82"/>
    </location>
</feature>
<protein>
    <recommendedName>
        <fullName evidence="2">Ferrous iron transporter FeoA-like domain-containing protein</fullName>
    </recommendedName>
</protein>
<dbReference type="SUPFAM" id="SSF50037">
    <property type="entry name" value="C-terminal domain of transcriptional repressors"/>
    <property type="match status" value="3"/>
</dbReference>
<dbReference type="Gene3D" id="2.30.30.90">
    <property type="match status" value="3"/>
</dbReference>
<dbReference type="AlphaFoldDB" id="A0A7G9YWP0"/>
<dbReference type="Pfam" id="PF04023">
    <property type="entry name" value="FeoA"/>
    <property type="match status" value="3"/>
</dbReference>
<dbReference type="InterPro" id="IPR053184">
    <property type="entry name" value="FeoA-like"/>
</dbReference>
<feature type="domain" description="Ferrous iron transporter FeoA-like" evidence="2">
    <location>
        <begin position="163"/>
        <end position="240"/>
    </location>
</feature>
<evidence type="ECO:0000313" key="3">
    <source>
        <dbReference type="EMBL" id="QNO52424.1"/>
    </source>
</evidence>
<dbReference type="GO" id="GO:0046914">
    <property type="term" value="F:transition metal ion binding"/>
    <property type="evidence" value="ECO:0007669"/>
    <property type="project" value="InterPro"/>
</dbReference>
<gene>
    <name evidence="3" type="ORF">DJCILHOG_00006</name>
</gene>
<evidence type="ECO:0000256" key="1">
    <source>
        <dbReference type="ARBA" id="ARBA00023004"/>
    </source>
</evidence>
<dbReference type="PANTHER" id="PTHR43151:SF1">
    <property type="entry name" value="SSR2333 PROTEIN"/>
    <property type="match status" value="1"/>
</dbReference>
<evidence type="ECO:0000259" key="2">
    <source>
        <dbReference type="SMART" id="SM00899"/>
    </source>
</evidence>
<name>A0A7G9YWP0_9EURY</name>
<accession>A0A7G9YWP0</accession>
<proteinExistence type="predicted"/>
<dbReference type="InterPro" id="IPR007167">
    <property type="entry name" value="Fe-transptr_FeoA-like"/>
</dbReference>
<reference evidence="3" key="1">
    <citation type="submission" date="2020-06" db="EMBL/GenBank/DDBJ databases">
        <title>Unique genomic features of the anaerobic methanotrophic archaea.</title>
        <authorList>
            <person name="Chadwick G.L."/>
            <person name="Skennerton C.T."/>
            <person name="Laso-Perez R."/>
            <person name="Leu A.O."/>
            <person name="Speth D.R."/>
            <person name="Yu H."/>
            <person name="Morgan-Lang C."/>
            <person name="Hatzenpichler R."/>
            <person name="Goudeau D."/>
            <person name="Malmstrom R."/>
            <person name="Brazelton W.J."/>
            <person name="Woyke T."/>
            <person name="Hallam S.J."/>
            <person name="Tyson G.W."/>
            <person name="Wegener G."/>
            <person name="Boetius A."/>
            <person name="Orphan V."/>
        </authorList>
    </citation>
    <scope>NUCLEOTIDE SEQUENCE</scope>
</reference>
<dbReference type="PANTHER" id="PTHR43151">
    <property type="entry name" value="FEOA FAMILY PROTEIN"/>
    <property type="match status" value="1"/>
</dbReference>
<keyword evidence="1" id="KW-0408">Iron</keyword>
<feature type="domain" description="Ferrous iron transporter FeoA-like" evidence="2">
    <location>
        <begin position="87"/>
        <end position="158"/>
    </location>
</feature>
<dbReference type="InterPro" id="IPR008988">
    <property type="entry name" value="Transcriptional_repressor_C"/>
</dbReference>
<dbReference type="InterPro" id="IPR038157">
    <property type="entry name" value="FeoA_core_dom"/>
</dbReference>
<organism evidence="3">
    <name type="scientific">Candidatus Methanophagaceae archaeon ANME-1 ERB6</name>
    <dbReference type="NCBI Taxonomy" id="2759912"/>
    <lineage>
        <taxon>Archaea</taxon>
        <taxon>Methanobacteriati</taxon>
        <taxon>Methanobacteriota</taxon>
        <taxon>Stenosarchaea group</taxon>
        <taxon>Methanomicrobia</taxon>
        <taxon>Candidatus Methanophagales</taxon>
        <taxon>Candidatus Methanophagaceae</taxon>
    </lineage>
</organism>